<proteinExistence type="predicted"/>
<accession>A0ABW5SHG6</accession>
<keyword evidence="3" id="KW-1185">Reference proteome</keyword>
<dbReference type="InterPro" id="IPR035093">
    <property type="entry name" value="RelE/ParE_toxin_dom_sf"/>
</dbReference>
<reference evidence="3" key="1">
    <citation type="journal article" date="2019" name="Int. J. Syst. Evol. Microbiol.">
        <title>The Global Catalogue of Microorganisms (GCM) 10K type strain sequencing project: providing services to taxonomists for standard genome sequencing and annotation.</title>
        <authorList>
            <consortium name="The Broad Institute Genomics Platform"/>
            <consortium name="The Broad Institute Genome Sequencing Center for Infectious Disease"/>
            <person name="Wu L."/>
            <person name="Ma J."/>
        </authorList>
    </citation>
    <scope>NUCLEOTIDE SEQUENCE [LARGE SCALE GENOMIC DNA]</scope>
    <source>
        <strain evidence="3">KCTC 42255</strain>
    </source>
</reference>
<dbReference type="InterPro" id="IPR007712">
    <property type="entry name" value="RelE/ParE_toxin"/>
</dbReference>
<organism evidence="2 3">
    <name type="scientific">Mesonia sediminis</name>
    <dbReference type="NCBI Taxonomy" id="1703946"/>
    <lineage>
        <taxon>Bacteria</taxon>
        <taxon>Pseudomonadati</taxon>
        <taxon>Bacteroidota</taxon>
        <taxon>Flavobacteriia</taxon>
        <taxon>Flavobacteriales</taxon>
        <taxon>Flavobacteriaceae</taxon>
        <taxon>Mesonia</taxon>
    </lineage>
</organism>
<dbReference type="Pfam" id="PF05016">
    <property type="entry name" value="ParE_toxin"/>
    <property type="match status" value="1"/>
</dbReference>
<evidence type="ECO:0000313" key="2">
    <source>
        <dbReference type="EMBL" id="MFD2698623.1"/>
    </source>
</evidence>
<evidence type="ECO:0000256" key="1">
    <source>
        <dbReference type="ARBA" id="ARBA00022649"/>
    </source>
</evidence>
<dbReference type="EMBL" id="JBHULZ010000041">
    <property type="protein sequence ID" value="MFD2698623.1"/>
    <property type="molecule type" value="Genomic_DNA"/>
</dbReference>
<name>A0ABW5SHG6_9FLAO</name>
<dbReference type="Proteomes" id="UP001597357">
    <property type="component" value="Unassembled WGS sequence"/>
</dbReference>
<protein>
    <submittedName>
        <fullName evidence="2">Type II toxin-antitoxin system RelE/ParE family toxin</fullName>
    </submittedName>
</protein>
<keyword evidence="1" id="KW-1277">Toxin-antitoxin system</keyword>
<dbReference type="RefSeq" id="WP_379048406.1">
    <property type="nucleotide sequence ID" value="NZ_JBHULZ010000041.1"/>
</dbReference>
<evidence type="ECO:0000313" key="3">
    <source>
        <dbReference type="Proteomes" id="UP001597357"/>
    </source>
</evidence>
<comment type="caution">
    <text evidence="2">The sequence shown here is derived from an EMBL/GenBank/DDBJ whole genome shotgun (WGS) entry which is preliminary data.</text>
</comment>
<gene>
    <name evidence="2" type="ORF">ACFSQ0_11520</name>
</gene>
<sequence length="106" mass="12461">MARRNVIWTRTADIQFVGILAYWVKRNKSNNYSKKLLKLVSDRTHQIAENPLIYKATNFKSTRVASLGNYSIYYQFSDTEIIITAFWDNRQSPKKLLKILSSKNKE</sequence>
<dbReference type="Gene3D" id="3.30.2310.20">
    <property type="entry name" value="RelE-like"/>
    <property type="match status" value="1"/>
</dbReference>